<dbReference type="RefSeq" id="WP_386674762.1">
    <property type="nucleotide sequence ID" value="NZ_JBHLTG010000009.1"/>
</dbReference>
<keyword evidence="1" id="KW-1133">Transmembrane helix</keyword>
<protein>
    <submittedName>
        <fullName evidence="3">SHOCT domain-containing protein</fullName>
    </submittedName>
</protein>
<dbReference type="EMBL" id="JBHLTG010000009">
    <property type="protein sequence ID" value="MFC0681687.1"/>
    <property type="molecule type" value="Genomic_DNA"/>
</dbReference>
<keyword evidence="4" id="KW-1185">Reference proteome</keyword>
<keyword evidence="1" id="KW-0472">Membrane</keyword>
<sequence length="102" mass="11013">MPENPPDTSGFDLMFGIVLAVVIAGFAVTVALLAVNARRVRRAGHNPVTLNADLAVRVLESDLLAPGRSKEHRLRELDDLHARGVITAEEHRTARAEVLSAP</sequence>
<evidence type="ECO:0000313" key="4">
    <source>
        <dbReference type="Proteomes" id="UP001589896"/>
    </source>
</evidence>
<comment type="caution">
    <text evidence="3">The sequence shown here is derived from an EMBL/GenBank/DDBJ whole genome shotgun (WGS) entry which is preliminary data.</text>
</comment>
<evidence type="ECO:0000313" key="3">
    <source>
        <dbReference type="EMBL" id="MFC0681687.1"/>
    </source>
</evidence>
<reference evidence="3 4" key="1">
    <citation type="submission" date="2024-09" db="EMBL/GenBank/DDBJ databases">
        <authorList>
            <person name="Sun Q."/>
            <person name="Mori K."/>
        </authorList>
    </citation>
    <scope>NUCLEOTIDE SEQUENCE [LARGE SCALE GENOMIC DNA]</scope>
    <source>
        <strain evidence="3 4">KCTC 23076</strain>
    </source>
</reference>
<gene>
    <name evidence="3" type="ORF">ACFFGH_27975</name>
</gene>
<organism evidence="3 4">
    <name type="scientific">Lysobacter korlensis</name>
    <dbReference type="NCBI Taxonomy" id="553636"/>
    <lineage>
        <taxon>Bacteria</taxon>
        <taxon>Pseudomonadati</taxon>
        <taxon>Pseudomonadota</taxon>
        <taxon>Gammaproteobacteria</taxon>
        <taxon>Lysobacterales</taxon>
        <taxon>Lysobacteraceae</taxon>
        <taxon>Lysobacter</taxon>
    </lineage>
</organism>
<feature type="transmembrane region" description="Helical" evidence="1">
    <location>
        <begin position="13"/>
        <end position="35"/>
    </location>
</feature>
<keyword evidence="1" id="KW-0812">Transmembrane</keyword>
<dbReference type="InterPro" id="IPR018649">
    <property type="entry name" value="SHOCT"/>
</dbReference>
<accession>A0ABV6RYZ0</accession>
<evidence type="ECO:0000256" key="1">
    <source>
        <dbReference type="SAM" id="Phobius"/>
    </source>
</evidence>
<dbReference type="Pfam" id="PF09851">
    <property type="entry name" value="SHOCT"/>
    <property type="match status" value="1"/>
</dbReference>
<feature type="domain" description="SHOCT" evidence="2">
    <location>
        <begin position="73"/>
        <end position="99"/>
    </location>
</feature>
<evidence type="ECO:0000259" key="2">
    <source>
        <dbReference type="Pfam" id="PF09851"/>
    </source>
</evidence>
<name>A0ABV6RYZ0_9GAMM</name>
<dbReference type="Proteomes" id="UP001589896">
    <property type="component" value="Unassembled WGS sequence"/>
</dbReference>
<proteinExistence type="predicted"/>